<name>D5AK46_STRGZ</name>
<keyword evidence="1" id="KW-0808">Transferase</keyword>
<dbReference type="RefSeq" id="WP_014636147.1">
    <property type="nucleotide sequence ID" value="NC_017617.1"/>
</dbReference>
<dbReference type="GeneID" id="8155183"/>
<reference evidence="1 2" key="1">
    <citation type="journal article" date="2009" name="J. Infect. Dis.">
        <title>Clinical, experimental, and genomic differences between intermediately pathogenic, highly pathogenic, and epidemic Streptococcus suis.</title>
        <authorList>
            <person name="Ye C."/>
            <person name="Zheng H."/>
            <person name="Zhang J."/>
            <person name="Jing H."/>
            <person name="Wang L."/>
            <person name="Xiong Y."/>
            <person name="Wang W."/>
            <person name="Zhou Z."/>
            <person name="Sun Q."/>
            <person name="Luo X."/>
            <person name="Du H."/>
            <person name="Gottschalk M."/>
            <person name="Xu J."/>
        </authorList>
    </citation>
    <scope>NUCLEOTIDE SEQUENCE [LARGE SCALE GENOMIC DNA]</scope>
    <source>
        <strain evidence="1 2">GZ1</strain>
    </source>
</reference>
<accession>D5AK46</accession>
<dbReference type="AlphaFoldDB" id="D5AK46"/>
<dbReference type="GO" id="GO:0016740">
    <property type="term" value="F:transferase activity"/>
    <property type="evidence" value="ECO:0007669"/>
    <property type="project" value="UniProtKB-KW"/>
</dbReference>
<evidence type="ECO:0000313" key="2">
    <source>
        <dbReference type="Proteomes" id="UP000002359"/>
    </source>
</evidence>
<sequence length="57" mass="6904">MLENNRLNELILRFPEDVQLIFKDMIPSYQLGYVDYVYQTDSYATQNRRIKNLAKNF</sequence>
<evidence type="ECO:0000313" key="1">
    <source>
        <dbReference type="EMBL" id="ADE32211.1"/>
    </source>
</evidence>
<dbReference type="EMBL" id="CP000837">
    <property type="protein sequence ID" value="ADE32211.1"/>
    <property type="molecule type" value="Genomic_DNA"/>
</dbReference>
<gene>
    <name evidence="1" type="ordered locus">SSGZ1_1755</name>
</gene>
<dbReference type="KEGG" id="ssw:SSGZ1_1755"/>
<organism evidence="1 2">
    <name type="scientific">Streptococcus suis (strain GZ1)</name>
    <dbReference type="NCBI Taxonomy" id="423211"/>
    <lineage>
        <taxon>Bacteria</taxon>
        <taxon>Bacillati</taxon>
        <taxon>Bacillota</taxon>
        <taxon>Bacilli</taxon>
        <taxon>Lactobacillales</taxon>
        <taxon>Streptococcaceae</taxon>
        <taxon>Streptococcus</taxon>
    </lineage>
</organism>
<dbReference type="Proteomes" id="UP000002359">
    <property type="component" value="Chromosome"/>
</dbReference>
<dbReference type="HOGENOM" id="CLU_211678_0_0_9"/>
<dbReference type="PATRIC" id="fig|423211.3.peg.1728"/>
<protein>
    <submittedName>
        <fullName evidence="1">Acetyltransferase</fullName>
    </submittedName>
</protein>
<proteinExistence type="predicted"/>